<evidence type="ECO:0000313" key="6">
    <source>
        <dbReference type="Proteomes" id="UP000478052"/>
    </source>
</evidence>
<reference evidence="5 6" key="1">
    <citation type="submission" date="2019-08" db="EMBL/GenBank/DDBJ databases">
        <title>Whole genome of Aphis craccivora.</title>
        <authorList>
            <person name="Voronova N.V."/>
            <person name="Shulinski R.S."/>
            <person name="Bandarenka Y.V."/>
            <person name="Zhorov D.G."/>
            <person name="Warner D."/>
        </authorList>
    </citation>
    <scope>NUCLEOTIDE SEQUENCE [LARGE SCALE GENOMIC DNA]</scope>
    <source>
        <strain evidence="5">180601</strain>
        <tissue evidence="5">Whole Body</tissue>
    </source>
</reference>
<gene>
    <name evidence="5" type="ORF">FWK35_00005189</name>
</gene>
<evidence type="ECO:0000256" key="1">
    <source>
        <dbReference type="ARBA" id="ARBA00022441"/>
    </source>
</evidence>
<dbReference type="EMBL" id="VUJU01000709">
    <property type="protein sequence ID" value="KAF0768753.1"/>
    <property type="molecule type" value="Genomic_DNA"/>
</dbReference>
<dbReference type="InterPro" id="IPR015915">
    <property type="entry name" value="Kelch-typ_b-propeller"/>
</dbReference>
<evidence type="ECO:0000256" key="3">
    <source>
        <dbReference type="ARBA" id="ARBA00038487"/>
    </source>
</evidence>
<accession>A0A6G0ZDG3</accession>
<name>A0A6G0ZDG3_APHCR</name>
<dbReference type="Gene3D" id="2.120.10.80">
    <property type="entry name" value="Kelch-type beta propeller"/>
    <property type="match status" value="2"/>
</dbReference>
<comment type="caution">
    <text evidence="5">The sequence shown here is derived from an EMBL/GenBank/DDBJ whole genome shotgun (WGS) entry which is preliminary data.</text>
</comment>
<dbReference type="InterPro" id="IPR011043">
    <property type="entry name" value="Gal_Oxase/kelch_b-propeller"/>
</dbReference>
<dbReference type="AlphaFoldDB" id="A0A6G0ZDG3"/>
<proteinExistence type="inferred from homology"/>
<protein>
    <recommendedName>
        <fullName evidence="4">Kelch domain-containing protein 10</fullName>
    </recommendedName>
</protein>
<dbReference type="InterPro" id="IPR052125">
    <property type="entry name" value="KLHDC10"/>
</dbReference>
<dbReference type="GO" id="GO:0032874">
    <property type="term" value="P:positive regulation of stress-activated MAPK cascade"/>
    <property type="evidence" value="ECO:0007669"/>
    <property type="project" value="TreeGrafter"/>
</dbReference>
<dbReference type="OrthoDB" id="7676067at2759"/>
<evidence type="ECO:0000256" key="2">
    <source>
        <dbReference type="ARBA" id="ARBA00022737"/>
    </source>
</evidence>
<keyword evidence="1" id="KW-0880">Kelch repeat</keyword>
<keyword evidence="6" id="KW-1185">Reference proteome</keyword>
<dbReference type="SUPFAM" id="SSF50965">
    <property type="entry name" value="Galactose oxidase, central domain"/>
    <property type="match status" value="1"/>
</dbReference>
<dbReference type="Proteomes" id="UP000478052">
    <property type="component" value="Unassembled WGS sequence"/>
</dbReference>
<dbReference type="SUPFAM" id="SSF117281">
    <property type="entry name" value="Kelch motif"/>
    <property type="match status" value="1"/>
</dbReference>
<dbReference type="PANTHER" id="PTHR46428">
    <property type="entry name" value="KELCH DOMAIN-CONTAINING PROTEIN 10"/>
    <property type="match status" value="1"/>
</dbReference>
<sequence>MSNNSISTYKFKPFQFTTLKKNSDPQLHPLARSGHRVVCNSAYLFSYGGFNPQNSVRQGNLLRTRVSSAMRELWKYSFDLAEWKIIKCQNVPQELASSSVSLSGNIIIIYGGTGVPFGAFCSNRMYLANLANEYKENGMIFEELEVSGDVPLPLYGQGVVMDGKYIYSIGGTSGYEYEMDVHRFDLSTRKWELLHKSLGEGQEPEPRYRHEVVCYKDRIYIFGGGRGGTRNIYYGFSKIHMFDLATRQWQFLPAKHDHRVPKPGYPNNRSCHSCVQCPENSNLVYICGGFDGFQSFKDVWRFDFDTLQWEKLTKCIMPRPVYFHSTAVTPSGRMCCYGGIISEDDIDARGGRSNDITCAWIIIPKLKVICWEAMIHYFKDQMFESSDESLKKIGLPQEFYERIIEARRVC</sequence>
<organism evidence="5 6">
    <name type="scientific">Aphis craccivora</name>
    <name type="common">Cowpea aphid</name>
    <dbReference type="NCBI Taxonomy" id="307492"/>
    <lineage>
        <taxon>Eukaryota</taxon>
        <taxon>Metazoa</taxon>
        <taxon>Ecdysozoa</taxon>
        <taxon>Arthropoda</taxon>
        <taxon>Hexapoda</taxon>
        <taxon>Insecta</taxon>
        <taxon>Pterygota</taxon>
        <taxon>Neoptera</taxon>
        <taxon>Paraneoptera</taxon>
        <taxon>Hemiptera</taxon>
        <taxon>Sternorrhyncha</taxon>
        <taxon>Aphidomorpha</taxon>
        <taxon>Aphidoidea</taxon>
        <taxon>Aphididae</taxon>
        <taxon>Aphidini</taxon>
        <taxon>Aphis</taxon>
        <taxon>Aphis</taxon>
    </lineage>
</organism>
<evidence type="ECO:0000313" key="5">
    <source>
        <dbReference type="EMBL" id="KAF0768753.1"/>
    </source>
</evidence>
<keyword evidence="2" id="KW-0677">Repeat</keyword>
<evidence type="ECO:0000256" key="4">
    <source>
        <dbReference type="ARBA" id="ARBA00041041"/>
    </source>
</evidence>
<dbReference type="Pfam" id="PF24681">
    <property type="entry name" value="Kelch_KLHDC2_KLHL20_DRC7"/>
    <property type="match status" value="2"/>
</dbReference>
<dbReference type="SMART" id="SM00612">
    <property type="entry name" value="Kelch"/>
    <property type="match status" value="1"/>
</dbReference>
<dbReference type="PANTHER" id="PTHR46428:SF1">
    <property type="entry name" value="KELCH DOMAIN-CONTAINING PROTEIN 10"/>
    <property type="match status" value="1"/>
</dbReference>
<comment type="similarity">
    <text evidence="3">Belongs to the KLHDC10 family.</text>
</comment>
<dbReference type="InterPro" id="IPR006652">
    <property type="entry name" value="Kelch_1"/>
</dbReference>